<evidence type="ECO:0000256" key="5">
    <source>
        <dbReference type="SAM" id="Coils"/>
    </source>
</evidence>
<evidence type="ECO:0000256" key="4">
    <source>
        <dbReference type="ARBA" id="ARBA00022840"/>
    </source>
</evidence>
<dbReference type="Gene3D" id="3.80.10.10">
    <property type="entry name" value="Ribonuclease Inhibitor"/>
    <property type="match status" value="4"/>
</dbReference>
<dbReference type="GO" id="GO:0043531">
    <property type="term" value="F:ADP binding"/>
    <property type="evidence" value="ECO:0007669"/>
    <property type="project" value="InterPro"/>
</dbReference>
<dbReference type="Pfam" id="PF23247">
    <property type="entry name" value="LRR_RPS2"/>
    <property type="match status" value="4"/>
</dbReference>
<dbReference type="InterPro" id="IPR027417">
    <property type="entry name" value="P-loop_NTPase"/>
</dbReference>
<keyword evidence="8" id="KW-1185">Reference proteome</keyword>
<reference evidence="7 8" key="1">
    <citation type="journal article" date="2019" name="G3 (Bethesda)">
        <title>Sequencing of a Wild Apple (Malus baccata) Genome Unravels the Differences Between Cultivated and Wild Apple Species Regarding Disease Resistance and Cold Tolerance.</title>
        <authorList>
            <person name="Chen X."/>
        </authorList>
    </citation>
    <scope>NUCLEOTIDE SEQUENCE [LARGE SCALE GENOMIC DNA]</scope>
    <source>
        <strain evidence="8">cv. Shandingzi</strain>
        <tissue evidence="7">Leaves</tissue>
    </source>
</reference>
<dbReference type="GO" id="GO:0006952">
    <property type="term" value="P:defense response"/>
    <property type="evidence" value="ECO:0007669"/>
    <property type="project" value="UniProtKB-KW"/>
</dbReference>
<dbReference type="InterPro" id="IPR003593">
    <property type="entry name" value="AAA+_ATPase"/>
</dbReference>
<evidence type="ECO:0000256" key="1">
    <source>
        <dbReference type="ARBA" id="ARBA00008894"/>
    </source>
</evidence>
<dbReference type="Pfam" id="PF00931">
    <property type="entry name" value="NB-ARC"/>
    <property type="match status" value="1"/>
</dbReference>
<feature type="coiled-coil region" evidence="5">
    <location>
        <begin position="109"/>
        <end position="136"/>
    </location>
</feature>
<proteinExistence type="inferred from homology"/>
<evidence type="ECO:0000313" key="8">
    <source>
        <dbReference type="Proteomes" id="UP000315295"/>
    </source>
</evidence>
<evidence type="ECO:0000256" key="3">
    <source>
        <dbReference type="ARBA" id="ARBA00022821"/>
    </source>
</evidence>
<dbReference type="InterPro" id="IPR057135">
    <property type="entry name" value="At4g27190-like_LRR"/>
</dbReference>
<dbReference type="SUPFAM" id="SSF52058">
    <property type="entry name" value="L domain-like"/>
    <property type="match status" value="1"/>
</dbReference>
<comment type="similarity">
    <text evidence="1">Belongs to the disease resistance NB-LRR family.</text>
</comment>
<dbReference type="GO" id="GO:0005524">
    <property type="term" value="F:ATP binding"/>
    <property type="evidence" value="ECO:0007669"/>
    <property type="project" value="UniProtKB-KW"/>
</dbReference>
<evidence type="ECO:0000259" key="6">
    <source>
        <dbReference type="SMART" id="SM00382"/>
    </source>
</evidence>
<accession>A0A540M6N9</accession>
<dbReference type="InterPro" id="IPR032675">
    <property type="entry name" value="LRR_dom_sf"/>
</dbReference>
<gene>
    <name evidence="7" type="ORF">C1H46_019972</name>
</gene>
<comment type="caution">
    <text evidence="7">The sequence shown here is derived from an EMBL/GenBank/DDBJ whole genome shotgun (WGS) entry which is preliminary data.</text>
</comment>
<keyword evidence="3" id="KW-0611">Plant defense</keyword>
<sequence length="1323" mass="149744">MAMEIITAIIPTILDHTIRPVARQVGYIIFYESNIEDLRSKLENFDSVKQRMKHDVDEVGRKVDQKLEADVQKWQSDAEKITLEAEAFLRDEDRAKTKCLYICPNLISYHQLSRRSTKLVTKIEEHENKIKEFRRLSYDAAVEDISAIASNEYMAFASRTSMVKDIITELKKPDINRIGVYGLGGVGKTTLAKEVYRAAMEEKLFDDVVIILNVKEKDKEKIQKAITEKLGMDVDESKDMGKRANLLRARIKEGKTLVILDDVLERINFEAVGLVGVPHCKLLLTSRERNVSFYDMHTQKDFQLGFLTENESWSLFEKMAGNVVKDNRILKEATELAKKCGGLPVLVVTVASALRESSLEEWKDALRSFKRFDNKEMNEKAFLGLKWSYEQLEDQELKQLFLLCGYGSNFLSDLLKYSMGLGLIKNVETVEEARISLNIMVKKLKNICLLLDSYDDGTVRMHELVRDVAVRIASDDQGAFSRAYGDEVKEWPTEDFLKKCTSMSLYGCKIPRLPEVPWECPELKLLLLGNDDVDDSQEIPSKFFEGMKELKVLDVTAFSIQSLPPSLLSLKHLQTLCLDRCELVDITLVGQLTNLKILSLLKSKIKELPKEIGQLTCLQLLDLTGCSELVLISPGVISSLTRLEDLRMGIKSFKQWEGEGLVDGRRSNASVSELKHLSHLSALDIHVPDANLLPTNLFSDKLERYTILIGDCWEYPNIYGTSCKMLKLKLTNGNQFDLGIKALVERCEQLYLDGMESEDIISYLFGNDAVKHLHVQNNNEVTCDINFPNLESLSLEGLVSLERVCYRQLMGERFQKLKSLTLRNLPKLTGFYSKDKRLRIDTEADKIVSEDEAGGPPKLFSTGKVSMPNLTTLTVHGCDSLIFLFSSSMTKCLEQLNHLKISKCQALQMVFDTSSTTQLNGFECPNLNSVEIDSCDSLKNAFPVSVAKDLKQLSKLKVENCGLMEEIVGKEGPQTTYEEFRFPKVTSMKFDNLPQLRSFYPGLHVSNWPLLNILKFTKCGGVEIFAAEFSTYQEKLGHPRPTKQPFFLIKGKSFLNLEYLILDKDMEIWYEPYGPLPTVLINLKVLVFGTSHPKSDVFFENLQNIEDLSVRSAPWKELFVHDHQGSSRGEIHKVETFPRVKSLRLSDMPELIHLGMENSRPGGPVFPNLEVLCLHECGRLENLASTLISFRNLTTLGIKNCHGLQYLFPYSVAKNLQQLEKLVVQSCVSMVEIVASNGDDSENEITFSRLQHLILAFLPSLRGFCTGNCIVKVPSLGTLNIDPVIDVKISPDGLLQSHVRPERIRMVAKTDDDLTLIVVKKSS</sequence>
<keyword evidence="2" id="KW-0547">Nucleotide-binding</keyword>
<dbReference type="EMBL" id="VIEB01000343">
    <property type="protein sequence ID" value="TQD94421.1"/>
    <property type="molecule type" value="Genomic_DNA"/>
</dbReference>
<dbReference type="PRINTS" id="PR00364">
    <property type="entry name" value="DISEASERSIST"/>
</dbReference>
<evidence type="ECO:0000313" key="7">
    <source>
        <dbReference type="EMBL" id="TQD94421.1"/>
    </source>
</evidence>
<dbReference type="Gene3D" id="1.10.8.430">
    <property type="entry name" value="Helical domain of apoptotic protease-activating factors"/>
    <property type="match status" value="1"/>
</dbReference>
<dbReference type="PANTHER" id="PTHR33463:SF198">
    <property type="entry name" value="RPP4C3"/>
    <property type="match status" value="1"/>
</dbReference>
<evidence type="ECO:0000256" key="2">
    <source>
        <dbReference type="ARBA" id="ARBA00022741"/>
    </source>
</evidence>
<keyword evidence="4" id="KW-0067">ATP-binding</keyword>
<dbReference type="PANTHER" id="PTHR33463">
    <property type="entry name" value="NB-ARC DOMAIN-CONTAINING PROTEIN-RELATED"/>
    <property type="match status" value="1"/>
</dbReference>
<organism evidence="7 8">
    <name type="scientific">Malus baccata</name>
    <name type="common">Siberian crab apple</name>
    <name type="synonym">Pyrus baccata</name>
    <dbReference type="NCBI Taxonomy" id="106549"/>
    <lineage>
        <taxon>Eukaryota</taxon>
        <taxon>Viridiplantae</taxon>
        <taxon>Streptophyta</taxon>
        <taxon>Embryophyta</taxon>
        <taxon>Tracheophyta</taxon>
        <taxon>Spermatophyta</taxon>
        <taxon>Magnoliopsida</taxon>
        <taxon>eudicotyledons</taxon>
        <taxon>Gunneridae</taxon>
        <taxon>Pentapetalae</taxon>
        <taxon>rosids</taxon>
        <taxon>fabids</taxon>
        <taxon>Rosales</taxon>
        <taxon>Rosaceae</taxon>
        <taxon>Amygdaloideae</taxon>
        <taxon>Maleae</taxon>
        <taxon>Malus</taxon>
    </lineage>
</organism>
<name>A0A540M6N9_MALBA</name>
<dbReference type="Gene3D" id="3.40.50.300">
    <property type="entry name" value="P-loop containing nucleotide triphosphate hydrolases"/>
    <property type="match status" value="1"/>
</dbReference>
<dbReference type="Proteomes" id="UP000315295">
    <property type="component" value="Unassembled WGS sequence"/>
</dbReference>
<dbReference type="InterPro" id="IPR042197">
    <property type="entry name" value="Apaf_helical"/>
</dbReference>
<dbReference type="InterPro" id="IPR002182">
    <property type="entry name" value="NB-ARC"/>
</dbReference>
<dbReference type="InterPro" id="IPR050905">
    <property type="entry name" value="Plant_NBS-LRR"/>
</dbReference>
<feature type="domain" description="AAA+ ATPase" evidence="6">
    <location>
        <begin position="174"/>
        <end position="382"/>
    </location>
</feature>
<dbReference type="SUPFAM" id="SSF52047">
    <property type="entry name" value="RNI-like"/>
    <property type="match status" value="1"/>
</dbReference>
<dbReference type="SUPFAM" id="SSF52540">
    <property type="entry name" value="P-loop containing nucleoside triphosphate hydrolases"/>
    <property type="match status" value="1"/>
</dbReference>
<keyword evidence="5" id="KW-0175">Coiled coil</keyword>
<dbReference type="SMART" id="SM00382">
    <property type="entry name" value="AAA"/>
    <property type="match status" value="1"/>
</dbReference>
<protein>
    <recommendedName>
        <fullName evidence="6">AAA+ ATPase domain-containing protein</fullName>
    </recommendedName>
</protein>